<dbReference type="Gene3D" id="1.25.40.10">
    <property type="entry name" value="Tetratricopeptide repeat domain"/>
    <property type="match status" value="2"/>
</dbReference>
<evidence type="ECO:0000313" key="4">
    <source>
        <dbReference type="Proteomes" id="UP000029393"/>
    </source>
</evidence>
<evidence type="ECO:0000256" key="2">
    <source>
        <dbReference type="SAM" id="SignalP"/>
    </source>
</evidence>
<feature type="region of interest" description="Disordered" evidence="1">
    <location>
        <begin position="31"/>
        <end position="51"/>
    </location>
</feature>
<reference evidence="3 4" key="1">
    <citation type="submission" date="2013-09" db="EMBL/GenBank/DDBJ databases">
        <title>Genome sequencing of Arenimonas metalli.</title>
        <authorList>
            <person name="Chen F."/>
            <person name="Wang G."/>
        </authorList>
    </citation>
    <scope>NUCLEOTIDE SEQUENCE [LARGE SCALE GENOMIC DNA]</scope>
    <source>
        <strain evidence="3 4">CF5-1</strain>
    </source>
</reference>
<dbReference type="eggNOG" id="COG0457">
    <property type="taxonomic scope" value="Bacteria"/>
</dbReference>
<keyword evidence="4" id="KW-1185">Reference proteome</keyword>
<dbReference type="SMART" id="SM00028">
    <property type="entry name" value="TPR"/>
    <property type="match status" value="3"/>
</dbReference>
<dbReference type="InterPro" id="IPR039340">
    <property type="entry name" value="Tfc4/TFIIIC-102/Sfc4"/>
</dbReference>
<sequence>MKALHTLKIVALAVFLTASFAAPDADAQRKRGEQAALYPDATRKSPTGGYAPRLAKQHQKLQSIYTEEGREQEAIALAEEIINNERAKPYDKAIALMTAGTVAVSMDDEARGIDYFERAIAEDALVNDNHYNLMINLAALYVNASQFDKADPLLARLIAETSTKNPDVYAMQASSFYNNGKYAEAIASLKKATEYKGEAQPQWNSMMLGAYAELGQDDQAIALGEEILAKNPDDKRAISNLALLYSNNDQPAKAVALLDGARKRGLLNEPADYERIFSTYYNMEQEAQAAAVIEEGLAKGILPQEAKYYTMVAQAQYFAENIAPAITAAQKAAELSKDGEPGLFLAQVLSQEDRNPEAMAAARAAIAKGVKSPGTAWMVIARSEYYSENMAAAKAAYREAAKDPATREQAQKALAQISR</sequence>
<keyword evidence="2" id="KW-0732">Signal</keyword>
<name>A0A091AVP9_9GAMM</name>
<dbReference type="GO" id="GO:0000127">
    <property type="term" value="C:transcription factor TFIIIC complex"/>
    <property type="evidence" value="ECO:0007669"/>
    <property type="project" value="TreeGrafter"/>
</dbReference>
<gene>
    <name evidence="3" type="ORF">N787_03645</name>
</gene>
<dbReference type="RefSeq" id="WP_034214211.1">
    <property type="nucleotide sequence ID" value="NZ_AVCK01000044.1"/>
</dbReference>
<evidence type="ECO:0000256" key="1">
    <source>
        <dbReference type="SAM" id="MobiDB-lite"/>
    </source>
</evidence>
<feature type="chain" id="PRO_5001868811" evidence="2">
    <location>
        <begin position="22"/>
        <end position="419"/>
    </location>
</feature>
<comment type="caution">
    <text evidence="3">The sequence shown here is derived from an EMBL/GenBank/DDBJ whole genome shotgun (WGS) entry which is preliminary data.</text>
</comment>
<dbReference type="GO" id="GO:0006383">
    <property type="term" value="P:transcription by RNA polymerase III"/>
    <property type="evidence" value="ECO:0007669"/>
    <property type="project" value="InterPro"/>
</dbReference>
<evidence type="ECO:0000313" key="3">
    <source>
        <dbReference type="EMBL" id="KFN42759.1"/>
    </source>
</evidence>
<dbReference type="PANTHER" id="PTHR23082:SF0">
    <property type="entry name" value="GENERAL TRANSCRIPTION FACTOR 3C POLYPEPTIDE 3"/>
    <property type="match status" value="1"/>
</dbReference>
<dbReference type="Proteomes" id="UP000029393">
    <property type="component" value="Unassembled WGS sequence"/>
</dbReference>
<dbReference type="PATRIC" id="fig|1384056.3.peg.2236"/>
<dbReference type="EMBL" id="AVCK01000044">
    <property type="protein sequence ID" value="KFN42759.1"/>
    <property type="molecule type" value="Genomic_DNA"/>
</dbReference>
<dbReference type="Pfam" id="PF13181">
    <property type="entry name" value="TPR_8"/>
    <property type="match status" value="1"/>
</dbReference>
<dbReference type="InterPro" id="IPR011990">
    <property type="entry name" value="TPR-like_helical_dom_sf"/>
</dbReference>
<accession>A0A091AVP9</accession>
<dbReference type="AlphaFoldDB" id="A0A091AVP9"/>
<dbReference type="STRING" id="1384056.N787_03645"/>
<dbReference type="PANTHER" id="PTHR23082">
    <property type="entry name" value="TRANSCRIPTION INITIATION FACTOR IIIC TFIIIC , POLYPEPTIDE 3-RELATED"/>
    <property type="match status" value="1"/>
</dbReference>
<dbReference type="OrthoDB" id="5964849at2"/>
<feature type="signal peptide" evidence="2">
    <location>
        <begin position="1"/>
        <end position="21"/>
    </location>
</feature>
<protein>
    <submittedName>
        <fullName evidence="3">Uncharacterized protein</fullName>
    </submittedName>
</protein>
<dbReference type="InterPro" id="IPR019734">
    <property type="entry name" value="TPR_rpt"/>
</dbReference>
<organism evidence="3 4">
    <name type="scientific">Arenimonas metalli CF5-1</name>
    <dbReference type="NCBI Taxonomy" id="1384056"/>
    <lineage>
        <taxon>Bacteria</taxon>
        <taxon>Pseudomonadati</taxon>
        <taxon>Pseudomonadota</taxon>
        <taxon>Gammaproteobacteria</taxon>
        <taxon>Lysobacterales</taxon>
        <taxon>Lysobacteraceae</taxon>
        <taxon>Arenimonas</taxon>
    </lineage>
</organism>
<proteinExistence type="predicted"/>
<dbReference type="SUPFAM" id="SSF48452">
    <property type="entry name" value="TPR-like"/>
    <property type="match status" value="2"/>
</dbReference>